<dbReference type="AlphaFoldDB" id="A0ABC8TNU0"/>
<evidence type="ECO:0000313" key="7">
    <source>
        <dbReference type="Proteomes" id="UP001642360"/>
    </source>
</evidence>
<feature type="compositionally biased region" description="Acidic residues" evidence="4">
    <location>
        <begin position="62"/>
        <end position="98"/>
    </location>
</feature>
<comment type="subcellular location">
    <subcellularLocation>
        <location evidence="1">Nucleus</location>
    </subcellularLocation>
</comment>
<dbReference type="SMART" id="SM01082">
    <property type="entry name" value="CHZ"/>
    <property type="match status" value="1"/>
</dbReference>
<sequence length="132" mass="14377">METSQTLSKCTLHSCAEIKEVRKRKERAKELEGLDMSNIVSSARRRSTASFIPPPKPKVPVESDEDDVEDTDDDDDDVGDDEDNDSDGEDDNDVDDSQGGESSAVIIAQVKTSAVVCSASAILQFTVFISMF</sequence>
<evidence type="ECO:0000256" key="1">
    <source>
        <dbReference type="ARBA" id="ARBA00004123"/>
    </source>
</evidence>
<dbReference type="GO" id="GO:0005634">
    <property type="term" value="C:nucleus"/>
    <property type="evidence" value="ECO:0007669"/>
    <property type="project" value="UniProtKB-SubCell"/>
</dbReference>
<organism evidence="6 7">
    <name type="scientific">Ilex paraguariensis</name>
    <name type="common">yerba mate</name>
    <dbReference type="NCBI Taxonomy" id="185542"/>
    <lineage>
        <taxon>Eukaryota</taxon>
        <taxon>Viridiplantae</taxon>
        <taxon>Streptophyta</taxon>
        <taxon>Embryophyta</taxon>
        <taxon>Tracheophyta</taxon>
        <taxon>Spermatophyta</taxon>
        <taxon>Magnoliopsida</taxon>
        <taxon>eudicotyledons</taxon>
        <taxon>Gunneridae</taxon>
        <taxon>Pentapetalae</taxon>
        <taxon>asterids</taxon>
        <taxon>campanulids</taxon>
        <taxon>Aquifoliales</taxon>
        <taxon>Aquifoliaceae</taxon>
        <taxon>Ilex</taxon>
    </lineage>
</organism>
<reference evidence="6 7" key="1">
    <citation type="submission" date="2024-02" db="EMBL/GenBank/DDBJ databases">
        <authorList>
            <person name="Vignale AGUSTIN F."/>
            <person name="Sosa J E."/>
            <person name="Modenutti C."/>
        </authorList>
    </citation>
    <scope>NUCLEOTIDE SEQUENCE [LARGE SCALE GENOMIC DNA]</scope>
</reference>
<evidence type="ECO:0000256" key="3">
    <source>
        <dbReference type="ARBA" id="ARBA00023242"/>
    </source>
</evidence>
<evidence type="ECO:0000259" key="5">
    <source>
        <dbReference type="SMART" id="SM01082"/>
    </source>
</evidence>
<accession>A0ABC8TNU0</accession>
<evidence type="ECO:0000256" key="4">
    <source>
        <dbReference type="SAM" id="MobiDB-lite"/>
    </source>
</evidence>
<dbReference type="Pfam" id="PF09649">
    <property type="entry name" value="CHZ"/>
    <property type="match status" value="1"/>
</dbReference>
<dbReference type="InterPro" id="IPR037647">
    <property type="entry name" value="HIRIP3"/>
</dbReference>
<keyword evidence="3" id="KW-0539">Nucleus</keyword>
<dbReference type="InterPro" id="IPR019098">
    <property type="entry name" value="Histone_chaperone_domain_CHZ"/>
</dbReference>
<keyword evidence="2" id="KW-0143">Chaperone</keyword>
<dbReference type="PANTHER" id="PTHR15410:SF2">
    <property type="entry name" value="HIRA-INTERACTING PROTEIN 3"/>
    <property type="match status" value="1"/>
</dbReference>
<comment type="caution">
    <text evidence="6">The sequence shown here is derived from an EMBL/GenBank/DDBJ whole genome shotgun (WGS) entry which is preliminary data.</text>
</comment>
<name>A0ABC8TNU0_9AQUA</name>
<dbReference type="Proteomes" id="UP001642360">
    <property type="component" value="Unassembled WGS sequence"/>
</dbReference>
<dbReference type="PANTHER" id="PTHR15410">
    <property type="entry name" value="HIRA-INTERACTING PROTEIN 3"/>
    <property type="match status" value="1"/>
</dbReference>
<proteinExistence type="predicted"/>
<keyword evidence="7" id="KW-1185">Reference proteome</keyword>
<dbReference type="EMBL" id="CAUOFW020005214">
    <property type="protein sequence ID" value="CAK9169048.1"/>
    <property type="molecule type" value="Genomic_DNA"/>
</dbReference>
<evidence type="ECO:0000256" key="2">
    <source>
        <dbReference type="ARBA" id="ARBA00023186"/>
    </source>
</evidence>
<feature type="region of interest" description="Disordered" evidence="4">
    <location>
        <begin position="22"/>
        <end position="101"/>
    </location>
</feature>
<feature type="domain" description="Histone chaperone" evidence="5">
    <location>
        <begin position="25"/>
        <end position="60"/>
    </location>
</feature>
<gene>
    <name evidence="6" type="ORF">ILEXP_LOCUS38480</name>
</gene>
<protein>
    <recommendedName>
        <fullName evidence="5">Histone chaperone domain-containing protein</fullName>
    </recommendedName>
</protein>
<evidence type="ECO:0000313" key="6">
    <source>
        <dbReference type="EMBL" id="CAK9169048.1"/>
    </source>
</evidence>